<sequence>MSELDGLDSPPGSSTDGLTAGLIVNAWHALNDAITSYVAATDIVQKHRLLLQVNEVFRRACEDGMASALAISKHGRYSWWIICGASHRKTKDDPWSVEAGGVKLLKDGLTRGSATATWSFGPPGGQKQTREYQLVRLVTGEAKNKINLYILNEPGDIPPPPCPEDAEQLPFAEEPLFLEINQPSPVTDQLASLDLDSTFEILADSGDNLSSSLNSPLSDSQCMSIDDDSRSVGDLFTPIRSNKCPKRSADSEPYNLDDQVDHLAKQMVTLRVEVDEVKGQVKEHQDALHALTDKPALRDMILGFLRRHTRPIMTKEMVKILDPSGCITKSDVNKILYKMKNERPPKPFSGPFFRANFRGDEE</sequence>
<feature type="coiled-coil region" evidence="1">
    <location>
        <begin position="267"/>
        <end position="294"/>
    </location>
</feature>
<dbReference type="AlphaFoldDB" id="A0A2P6NS49"/>
<accession>A0A2P6NS49</accession>
<dbReference type="InterPro" id="IPR036388">
    <property type="entry name" value="WH-like_DNA-bd_sf"/>
</dbReference>
<proteinExistence type="predicted"/>
<dbReference type="InParanoid" id="A0A2P6NS49"/>
<evidence type="ECO:0000313" key="3">
    <source>
        <dbReference type="Proteomes" id="UP000241769"/>
    </source>
</evidence>
<dbReference type="EMBL" id="MDYQ01000027">
    <property type="protein sequence ID" value="PRP86750.1"/>
    <property type="molecule type" value="Genomic_DNA"/>
</dbReference>
<keyword evidence="3" id="KW-1185">Reference proteome</keyword>
<protein>
    <submittedName>
        <fullName evidence="2">Uncharacterized protein</fullName>
    </submittedName>
</protein>
<name>A0A2P6NS49_9EUKA</name>
<keyword evidence="1" id="KW-0175">Coiled coil</keyword>
<evidence type="ECO:0000313" key="2">
    <source>
        <dbReference type="EMBL" id="PRP86750.1"/>
    </source>
</evidence>
<dbReference type="Gene3D" id="1.10.10.10">
    <property type="entry name" value="Winged helix-like DNA-binding domain superfamily/Winged helix DNA-binding domain"/>
    <property type="match status" value="1"/>
</dbReference>
<organism evidence="2 3">
    <name type="scientific">Planoprotostelium fungivorum</name>
    <dbReference type="NCBI Taxonomy" id="1890364"/>
    <lineage>
        <taxon>Eukaryota</taxon>
        <taxon>Amoebozoa</taxon>
        <taxon>Evosea</taxon>
        <taxon>Variosea</taxon>
        <taxon>Cavosteliida</taxon>
        <taxon>Cavosteliaceae</taxon>
        <taxon>Planoprotostelium</taxon>
    </lineage>
</organism>
<gene>
    <name evidence="2" type="ORF">PROFUN_02899</name>
</gene>
<reference evidence="2 3" key="1">
    <citation type="journal article" date="2018" name="Genome Biol. Evol.">
        <title>Multiple Roots of Fruiting Body Formation in Amoebozoa.</title>
        <authorList>
            <person name="Hillmann F."/>
            <person name="Forbes G."/>
            <person name="Novohradska S."/>
            <person name="Ferling I."/>
            <person name="Riege K."/>
            <person name="Groth M."/>
            <person name="Westermann M."/>
            <person name="Marz M."/>
            <person name="Spaller T."/>
            <person name="Winckler T."/>
            <person name="Schaap P."/>
            <person name="Glockner G."/>
        </authorList>
    </citation>
    <scope>NUCLEOTIDE SEQUENCE [LARGE SCALE GENOMIC DNA]</scope>
    <source>
        <strain evidence="2 3">Jena</strain>
    </source>
</reference>
<comment type="caution">
    <text evidence="2">The sequence shown here is derived from an EMBL/GenBank/DDBJ whole genome shotgun (WGS) entry which is preliminary data.</text>
</comment>
<dbReference type="Proteomes" id="UP000241769">
    <property type="component" value="Unassembled WGS sequence"/>
</dbReference>
<evidence type="ECO:0000256" key="1">
    <source>
        <dbReference type="SAM" id="Coils"/>
    </source>
</evidence>